<proteinExistence type="inferred from homology"/>
<dbReference type="GO" id="GO:0000428">
    <property type="term" value="C:DNA-directed RNA polymerase complex"/>
    <property type="evidence" value="ECO:0007669"/>
    <property type="project" value="UniProtKB-KW"/>
</dbReference>
<feature type="domain" description="DNA-directed RNA polymerase subunit 2 hybrid-binding" evidence="8">
    <location>
        <begin position="7"/>
        <end position="220"/>
    </location>
</feature>
<dbReference type="InterPro" id="IPR014724">
    <property type="entry name" value="RNA_pol_RPB2_OB-fold"/>
</dbReference>
<dbReference type="GO" id="GO:0006351">
    <property type="term" value="P:DNA-templated transcription"/>
    <property type="evidence" value="ECO:0007669"/>
    <property type="project" value="InterPro"/>
</dbReference>
<dbReference type="FunFam" id="2.40.50.150:FF:000002">
    <property type="entry name" value="DNA-directed RNA polymerase subunit beta"/>
    <property type="match status" value="1"/>
</dbReference>
<feature type="region of interest" description="Disordered" evidence="7">
    <location>
        <begin position="68"/>
        <end position="133"/>
    </location>
</feature>
<name>A0A811PDN9_9POAL</name>
<sequence>MGIYVTNYRLRMNAIVAIACYSRYNQEYSVIMNQSSIDRGFFRSLFFRSYRDEEKKMGTLVKEEFGRPNRENTMGMRHGSYDKLDDDGLAPPGTRVSGEDAIIGKTSPIPQDDAQGQASRYSKRDHSTSLRHSESGMVDQVLLTTNADGLRFVKVRMRSVRIPQIGDKFSSRHGQKETVGMTYTQEDMSWTIEGITPDIIVNPHAIPSRMTIGQLIEFVVLRVLRVLHTRLLCPRNTCPQDSQLCGKPQAR</sequence>
<accession>A0A811PDN9</accession>
<evidence type="ECO:0000256" key="1">
    <source>
        <dbReference type="ARBA" id="ARBA00006835"/>
    </source>
</evidence>
<gene>
    <name evidence="9" type="ORF">NCGR_LOCUS26989</name>
</gene>
<dbReference type="GO" id="GO:0003899">
    <property type="term" value="F:DNA-directed RNA polymerase activity"/>
    <property type="evidence" value="ECO:0007669"/>
    <property type="project" value="UniProtKB-EC"/>
</dbReference>
<reference evidence="9" key="1">
    <citation type="submission" date="2020-10" db="EMBL/GenBank/DDBJ databases">
        <authorList>
            <person name="Han B."/>
            <person name="Lu T."/>
            <person name="Zhao Q."/>
            <person name="Huang X."/>
            <person name="Zhao Y."/>
        </authorList>
    </citation>
    <scope>NUCLEOTIDE SEQUENCE</scope>
</reference>
<evidence type="ECO:0000256" key="3">
    <source>
        <dbReference type="ARBA" id="ARBA00022478"/>
    </source>
</evidence>
<keyword evidence="4" id="KW-0808">Transferase</keyword>
<evidence type="ECO:0000259" key="8">
    <source>
        <dbReference type="Pfam" id="PF00562"/>
    </source>
</evidence>
<dbReference type="Gene3D" id="2.40.50.150">
    <property type="match status" value="1"/>
</dbReference>
<feature type="compositionally biased region" description="Basic and acidic residues" evidence="7">
    <location>
        <begin position="122"/>
        <end position="133"/>
    </location>
</feature>
<comment type="caution">
    <text evidence="9">The sequence shown here is derived from an EMBL/GenBank/DDBJ whole genome shotgun (WGS) entry which is preliminary data.</text>
</comment>
<keyword evidence="3" id="KW-0240">DNA-directed RNA polymerase</keyword>
<evidence type="ECO:0000313" key="10">
    <source>
        <dbReference type="Proteomes" id="UP000604825"/>
    </source>
</evidence>
<dbReference type="InterPro" id="IPR015712">
    <property type="entry name" value="DNA-dir_RNA_pol_su2"/>
</dbReference>
<dbReference type="EMBL" id="CAJGYO010000006">
    <property type="protein sequence ID" value="CAD6240364.1"/>
    <property type="molecule type" value="Genomic_DNA"/>
</dbReference>
<dbReference type="OrthoDB" id="10248617at2759"/>
<evidence type="ECO:0000256" key="7">
    <source>
        <dbReference type="SAM" id="MobiDB-lite"/>
    </source>
</evidence>
<evidence type="ECO:0000256" key="5">
    <source>
        <dbReference type="ARBA" id="ARBA00022695"/>
    </source>
</evidence>
<evidence type="ECO:0000313" key="9">
    <source>
        <dbReference type="EMBL" id="CAD6240364.1"/>
    </source>
</evidence>
<dbReference type="AlphaFoldDB" id="A0A811PDN9"/>
<dbReference type="Pfam" id="PF00562">
    <property type="entry name" value="RNA_pol_Rpb2_6"/>
    <property type="match status" value="1"/>
</dbReference>
<dbReference type="SUPFAM" id="SSF64484">
    <property type="entry name" value="beta and beta-prime subunits of DNA dependent RNA-polymerase"/>
    <property type="match status" value="1"/>
</dbReference>
<keyword evidence="6" id="KW-0804">Transcription</keyword>
<dbReference type="EC" id="2.7.7.6" evidence="2"/>
<protein>
    <recommendedName>
        <fullName evidence="2">DNA-directed RNA polymerase</fullName>
        <ecNumber evidence="2">2.7.7.6</ecNumber>
    </recommendedName>
</protein>
<dbReference type="PANTHER" id="PTHR20856">
    <property type="entry name" value="DNA-DIRECTED RNA POLYMERASE I SUBUNIT 2"/>
    <property type="match status" value="1"/>
</dbReference>
<dbReference type="GO" id="GO:0032549">
    <property type="term" value="F:ribonucleoside binding"/>
    <property type="evidence" value="ECO:0007669"/>
    <property type="project" value="InterPro"/>
</dbReference>
<evidence type="ECO:0000256" key="6">
    <source>
        <dbReference type="ARBA" id="ARBA00023163"/>
    </source>
</evidence>
<dbReference type="Proteomes" id="UP000604825">
    <property type="component" value="Unassembled WGS sequence"/>
</dbReference>
<dbReference type="InterPro" id="IPR007120">
    <property type="entry name" value="DNA-dir_RNAP_su2_dom"/>
</dbReference>
<keyword evidence="5" id="KW-0548">Nucleotidyltransferase</keyword>
<organism evidence="9 10">
    <name type="scientific">Miscanthus lutarioriparius</name>
    <dbReference type="NCBI Taxonomy" id="422564"/>
    <lineage>
        <taxon>Eukaryota</taxon>
        <taxon>Viridiplantae</taxon>
        <taxon>Streptophyta</taxon>
        <taxon>Embryophyta</taxon>
        <taxon>Tracheophyta</taxon>
        <taxon>Spermatophyta</taxon>
        <taxon>Magnoliopsida</taxon>
        <taxon>Liliopsida</taxon>
        <taxon>Poales</taxon>
        <taxon>Poaceae</taxon>
        <taxon>PACMAD clade</taxon>
        <taxon>Panicoideae</taxon>
        <taxon>Andropogonodae</taxon>
        <taxon>Andropogoneae</taxon>
        <taxon>Saccharinae</taxon>
        <taxon>Miscanthus</taxon>
    </lineage>
</organism>
<evidence type="ECO:0000256" key="2">
    <source>
        <dbReference type="ARBA" id="ARBA00012418"/>
    </source>
</evidence>
<dbReference type="GO" id="GO:0003677">
    <property type="term" value="F:DNA binding"/>
    <property type="evidence" value="ECO:0007669"/>
    <property type="project" value="InterPro"/>
</dbReference>
<evidence type="ECO:0000256" key="4">
    <source>
        <dbReference type="ARBA" id="ARBA00022679"/>
    </source>
</evidence>
<comment type="similarity">
    <text evidence="1">Belongs to the RNA polymerase beta chain family.</text>
</comment>
<keyword evidence="10" id="KW-1185">Reference proteome</keyword>